<dbReference type="SUPFAM" id="SSF63411">
    <property type="entry name" value="LuxS/MPP-like metallohydrolase"/>
    <property type="match status" value="1"/>
</dbReference>
<sequence length="302" mass="32839">LDMILQYVGTIPPETNREYRETAPNFEEVRALEESLEGPEAGPPKYSVPEVLGLGGSVDVTLVDPDPRAVAYVSGSGPNRWGYLRDGRNLADVIVEKGGNKQTKFDLQRRRHPLFAHVGLMLIGEIVNRRLFSNVREKKQLTYDANFRFTGFDGVGGGYWLCTVTASQEKADAAAEACVETLEGIGRGGIGSDNLESARRVVGNRHEGEMRTTRYAAEMMSGLQLEGVAKKGPLSLTDFQAMCSAVTVEDLRAIVEELDFRECNFIKAVGKTVKPEGYVEPEGDDVIVRGPAGGSRGGPLMG</sequence>
<feature type="region of interest" description="Disordered" evidence="1">
    <location>
        <begin position="282"/>
        <end position="302"/>
    </location>
</feature>
<proteinExistence type="predicted"/>
<feature type="non-terminal residue" evidence="3">
    <location>
        <position position="302"/>
    </location>
</feature>
<protein>
    <recommendedName>
        <fullName evidence="2">Peptidase M16 C-terminal domain-containing protein</fullName>
    </recommendedName>
</protein>
<accession>A0A9W7DYF1</accession>
<dbReference type="Gene3D" id="3.30.830.10">
    <property type="entry name" value="Metalloenzyme, LuxS/M16 peptidase-like"/>
    <property type="match status" value="1"/>
</dbReference>
<comment type="caution">
    <text evidence="3">The sequence shown here is derived from an EMBL/GenBank/DDBJ whole genome shotgun (WGS) entry which is preliminary data.</text>
</comment>
<dbReference type="Proteomes" id="UP001165082">
    <property type="component" value="Unassembled WGS sequence"/>
</dbReference>
<organism evidence="3 4">
    <name type="scientific">Triparma retinervis</name>
    <dbReference type="NCBI Taxonomy" id="2557542"/>
    <lineage>
        <taxon>Eukaryota</taxon>
        <taxon>Sar</taxon>
        <taxon>Stramenopiles</taxon>
        <taxon>Ochrophyta</taxon>
        <taxon>Bolidophyceae</taxon>
        <taxon>Parmales</taxon>
        <taxon>Triparmaceae</taxon>
        <taxon>Triparma</taxon>
    </lineage>
</organism>
<dbReference type="GO" id="GO:0046872">
    <property type="term" value="F:metal ion binding"/>
    <property type="evidence" value="ECO:0007669"/>
    <property type="project" value="InterPro"/>
</dbReference>
<gene>
    <name evidence="3" type="ORF">TrRE_jg4220</name>
</gene>
<dbReference type="OrthoDB" id="952271at2759"/>
<dbReference type="EMBL" id="BRXZ01002271">
    <property type="protein sequence ID" value="GMH58655.1"/>
    <property type="molecule type" value="Genomic_DNA"/>
</dbReference>
<reference evidence="3" key="1">
    <citation type="submission" date="2022-07" db="EMBL/GenBank/DDBJ databases">
        <title>Genome analysis of Parmales, a sister group of diatoms, reveals the evolutionary specialization of diatoms from phago-mixotrophs to photoautotrophs.</title>
        <authorList>
            <person name="Ban H."/>
            <person name="Sato S."/>
            <person name="Yoshikawa S."/>
            <person name="Kazumasa Y."/>
            <person name="Nakamura Y."/>
            <person name="Ichinomiya M."/>
            <person name="Saitoh K."/>
            <person name="Sato N."/>
            <person name="Blanc-Mathieu R."/>
            <person name="Endo H."/>
            <person name="Kuwata A."/>
            <person name="Ogata H."/>
        </authorList>
    </citation>
    <scope>NUCLEOTIDE SEQUENCE</scope>
</reference>
<dbReference type="AlphaFoldDB" id="A0A9W7DYF1"/>
<dbReference type="InterPro" id="IPR007863">
    <property type="entry name" value="Peptidase_M16_C"/>
</dbReference>
<evidence type="ECO:0000259" key="2">
    <source>
        <dbReference type="Pfam" id="PF05193"/>
    </source>
</evidence>
<evidence type="ECO:0000256" key="1">
    <source>
        <dbReference type="SAM" id="MobiDB-lite"/>
    </source>
</evidence>
<dbReference type="Pfam" id="PF05193">
    <property type="entry name" value="Peptidase_M16_C"/>
    <property type="match status" value="1"/>
</dbReference>
<dbReference type="InterPro" id="IPR011249">
    <property type="entry name" value="Metalloenz_LuxS/M16"/>
</dbReference>
<feature type="compositionally biased region" description="Gly residues" evidence="1">
    <location>
        <begin position="291"/>
        <end position="302"/>
    </location>
</feature>
<name>A0A9W7DYF1_9STRA</name>
<evidence type="ECO:0000313" key="4">
    <source>
        <dbReference type="Proteomes" id="UP001165082"/>
    </source>
</evidence>
<evidence type="ECO:0000313" key="3">
    <source>
        <dbReference type="EMBL" id="GMH58655.1"/>
    </source>
</evidence>
<keyword evidence="4" id="KW-1185">Reference proteome</keyword>
<feature type="domain" description="Peptidase M16 C-terminal" evidence="2">
    <location>
        <begin position="116"/>
        <end position="200"/>
    </location>
</feature>